<dbReference type="EMBL" id="UOEP01000050">
    <property type="protein sequence ID" value="VAW15559.1"/>
    <property type="molecule type" value="Genomic_DNA"/>
</dbReference>
<feature type="transmembrane region" description="Helical" evidence="5">
    <location>
        <begin position="127"/>
        <end position="150"/>
    </location>
</feature>
<feature type="transmembrane region" description="Helical" evidence="5">
    <location>
        <begin position="80"/>
        <end position="107"/>
    </location>
</feature>
<keyword evidence="4 5" id="KW-0472">Membrane</keyword>
<accession>A0A3B0TTK2</accession>
<proteinExistence type="predicted"/>
<dbReference type="GO" id="GO:0016020">
    <property type="term" value="C:membrane"/>
    <property type="evidence" value="ECO:0007669"/>
    <property type="project" value="UniProtKB-SubCell"/>
</dbReference>
<evidence type="ECO:0000313" key="6">
    <source>
        <dbReference type="EMBL" id="VAW15559.1"/>
    </source>
</evidence>
<sequence length="159" mass="18028">MANTQCTTSKCQFIWLLILRVAIGWHFLYEGVSKLLNPNWSSIGYLLDSKGFLSSFYHTLAANPKLLEISNFMNEWGLTLIGLGLILGAFTRVATYAGMVLLAFYYFSHPPFIGLNYAMPTEGSYLFIDKVFIEFCALGVLALFPTGRYIGLDRFFYKK</sequence>
<gene>
    <name evidence="6" type="ORF">MNBD_BACTEROID01-1221</name>
</gene>
<evidence type="ECO:0008006" key="7">
    <source>
        <dbReference type="Google" id="ProtNLM"/>
    </source>
</evidence>
<evidence type="ECO:0000256" key="4">
    <source>
        <dbReference type="ARBA" id="ARBA00023136"/>
    </source>
</evidence>
<dbReference type="Pfam" id="PF07681">
    <property type="entry name" value="DoxX"/>
    <property type="match status" value="1"/>
</dbReference>
<feature type="transmembrane region" description="Helical" evidence="5">
    <location>
        <begin position="12"/>
        <end position="29"/>
    </location>
</feature>
<evidence type="ECO:0000256" key="3">
    <source>
        <dbReference type="ARBA" id="ARBA00022989"/>
    </source>
</evidence>
<keyword evidence="2 5" id="KW-0812">Transmembrane</keyword>
<name>A0A3B0TTK2_9ZZZZ</name>
<evidence type="ECO:0000256" key="1">
    <source>
        <dbReference type="ARBA" id="ARBA00004141"/>
    </source>
</evidence>
<protein>
    <recommendedName>
        <fullName evidence="7">DoxX family protein</fullName>
    </recommendedName>
</protein>
<organism evidence="6">
    <name type="scientific">hydrothermal vent metagenome</name>
    <dbReference type="NCBI Taxonomy" id="652676"/>
    <lineage>
        <taxon>unclassified sequences</taxon>
        <taxon>metagenomes</taxon>
        <taxon>ecological metagenomes</taxon>
    </lineage>
</organism>
<dbReference type="AlphaFoldDB" id="A0A3B0TTK2"/>
<evidence type="ECO:0000256" key="5">
    <source>
        <dbReference type="SAM" id="Phobius"/>
    </source>
</evidence>
<dbReference type="InterPro" id="IPR032808">
    <property type="entry name" value="DoxX"/>
</dbReference>
<keyword evidence="3 5" id="KW-1133">Transmembrane helix</keyword>
<evidence type="ECO:0000256" key="2">
    <source>
        <dbReference type="ARBA" id="ARBA00022692"/>
    </source>
</evidence>
<comment type="subcellular location">
    <subcellularLocation>
        <location evidence="1">Membrane</location>
        <topology evidence="1">Multi-pass membrane protein</topology>
    </subcellularLocation>
</comment>
<reference evidence="6" key="1">
    <citation type="submission" date="2018-06" db="EMBL/GenBank/DDBJ databases">
        <authorList>
            <person name="Zhirakovskaya E."/>
        </authorList>
    </citation>
    <scope>NUCLEOTIDE SEQUENCE</scope>
</reference>